<accession>A0A382RZV2</accession>
<sequence length="82" mass="9089">MNRAKGMLDTLESHNCAIVEKWLGQLERALIQHDSQSLNALFLLQSYWRDVLALTGNIQTLCGAETISEAISERSKDAGLSN</sequence>
<protein>
    <submittedName>
        <fullName evidence="1">Uncharacterized protein</fullName>
    </submittedName>
</protein>
<organism evidence="1">
    <name type="scientific">marine metagenome</name>
    <dbReference type="NCBI Taxonomy" id="408172"/>
    <lineage>
        <taxon>unclassified sequences</taxon>
        <taxon>metagenomes</taxon>
        <taxon>ecological metagenomes</taxon>
    </lineage>
</organism>
<gene>
    <name evidence="1" type="ORF">METZ01_LOCUS356040</name>
</gene>
<proteinExistence type="predicted"/>
<reference evidence="1" key="1">
    <citation type="submission" date="2018-05" db="EMBL/GenBank/DDBJ databases">
        <authorList>
            <person name="Lanie J.A."/>
            <person name="Ng W.-L."/>
            <person name="Kazmierczak K.M."/>
            <person name="Andrzejewski T.M."/>
            <person name="Davidsen T.M."/>
            <person name="Wayne K.J."/>
            <person name="Tettelin H."/>
            <person name="Glass J.I."/>
            <person name="Rusch D."/>
            <person name="Podicherti R."/>
            <person name="Tsui H.-C.T."/>
            <person name="Winkler M.E."/>
        </authorList>
    </citation>
    <scope>NUCLEOTIDE SEQUENCE</scope>
</reference>
<evidence type="ECO:0000313" key="1">
    <source>
        <dbReference type="EMBL" id="SVD03186.1"/>
    </source>
</evidence>
<dbReference type="EMBL" id="UINC01125393">
    <property type="protein sequence ID" value="SVD03186.1"/>
    <property type="molecule type" value="Genomic_DNA"/>
</dbReference>
<dbReference type="AlphaFoldDB" id="A0A382RZV2"/>
<name>A0A382RZV2_9ZZZZ</name>
<feature type="non-terminal residue" evidence="1">
    <location>
        <position position="82"/>
    </location>
</feature>